<dbReference type="GeneID" id="69008577"/>
<accession>A0A8H4C8Z2</accession>
<feature type="transmembrane region" description="Helical" evidence="1">
    <location>
        <begin position="116"/>
        <end position="139"/>
    </location>
</feature>
<evidence type="ECO:0000313" key="3">
    <source>
        <dbReference type="Proteomes" id="UP000613401"/>
    </source>
</evidence>
<organism evidence="2 3">
    <name type="scientific">Colletotrichum gloeosporioides</name>
    <name type="common">Anthracnose fungus</name>
    <name type="synonym">Glomerella cingulata</name>
    <dbReference type="NCBI Taxonomy" id="474922"/>
    <lineage>
        <taxon>Eukaryota</taxon>
        <taxon>Fungi</taxon>
        <taxon>Dikarya</taxon>
        <taxon>Ascomycota</taxon>
        <taxon>Pezizomycotina</taxon>
        <taxon>Sordariomycetes</taxon>
        <taxon>Hypocreomycetidae</taxon>
        <taxon>Glomerellales</taxon>
        <taxon>Glomerellaceae</taxon>
        <taxon>Colletotrichum</taxon>
        <taxon>Colletotrichum gloeosporioides species complex</taxon>
    </lineage>
</organism>
<feature type="transmembrane region" description="Helical" evidence="1">
    <location>
        <begin position="358"/>
        <end position="386"/>
    </location>
</feature>
<feature type="transmembrane region" description="Helical" evidence="1">
    <location>
        <begin position="238"/>
        <end position="257"/>
    </location>
</feature>
<feature type="transmembrane region" description="Helical" evidence="1">
    <location>
        <begin position="211"/>
        <end position="231"/>
    </location>
</feature>
<feature type="transmembrane region" description="Helical" evidence="1">
    <location>
        <begin position="406"/>
        <end position="429"/>
    </location>
</feature>
<protein>
    <submittedName>
        <fullName evidence="2">Uncharacterized protein</fullName>
    </submittedName>
</protein>
<dbReference type="Proteomes" id="UP000613401">
    <property type="component" value="Unassembled WGS sequence"/>
</dbReference>
<feature type="transmembrane region" description="Helical" evidence="1">
    <location>
        <begin position="319"/>
        <end position="337"/>
    </location>
</feature>
<evidence type="ECO:0000256" key="1">
    <source>
        <dbReference type="SAM" id="Phobius"/>
    </source>
</evidence>
<dbReference type="AlphaFoldDB" id="A0A8H4C8Z2"/>
<evidence type="ECO:0000313" key="2">
    <source>
        <dbReference type="EMBL" id="KAF3799366.1"/>
    </source>
</evidence>
<keyword evidence="1" id="KW-1133">Transmembrane helix</keyword>
<keyword evidence="3" id="KW-1185">Reference proteome</keyword>
<feature type="transmembrane region" description="Helical" evidence="1">
    <location>
        <begin position="174"/>
        <end position="191"/>
    </location>
</feature>
<reference evidence="2" key="2">
    <citation type="submission" date="2020-03" db="EMBL/GenBank/DDBJ databases">
        <authorList>
            <person name="Fu F.-F."/>
            <person name="Chen J."/>
        </authorList>
    </citation>
    <scope>NUCLEOTIDE SEQUENCE</scope>
    <source>
        <strain evidence="2">Lc1</strain>
    </source>
</reference>
<reference evidence="2" key="1">
    <citation type="journal article" date="2020" name="Phytopathology">
        <title>Genome sequence and comparative analysis of Colletotrichum gloeosporioides isolated from Liriodendron leaves.</title>
        <authorList>
            <person name="Fu F.F."/>
            <person name="Hao Z."/>
            <person name="Wang P."/>
            <person name="Lu Y."/>
            <person name="Xue L.J."/>
            <person name="Wei G."/>
            <person name="Tian Y."/>
            <person name="Baishi H."/>
            <person name="Xu H."/>
            <person name="Shi J."/>
            <person name="Cheng T."/>
            <person name="Wang G."/>
            <person name="Yi Y."/>
            <person name="Chen J."/>
        </authorList>
    </citation>
    <scope>NUCLEOTIDE SEQUENCE</scope>
    <source>
        <strain evidence="2">Lc1</strain>
    </source>
</reference>
<dbReference type="RefSeq" id="XP_045258526.1">
    <property type="nucleotide sequence ID" value="XM_045401524.1"/>
</dbReference>
<comment type="caution">
    <text evidence="2">The sequence shown here is derived from an EMBL/GenBank/DDBJ whole genome shotgun (WGS) entry which is preliminary data.</text>
</comment>
<keyword evidence="1" id="KW-0472">Membrane</keyword>
<dbReference type="EMBL" id="WVTB01000085">
    <property type="protein sequence ID" value="KAF3799366.1"/>
    <property type="molecule type" value="Genomic_DNA"/>
</dbReference>
<proteinExistence type="predicted"/>
<sequence>MFESPQTLWNCMTLATLSILTRSHHTDPGHDSINETQVASANEVLNFGNLNTFDFPFALYRPCVLESCSDPRFGGCSPNVTEFLSHPVNTSRIRSFANVMSRDYCGFSDPGIDYDIAGPGVMIAYFFQFGLAFFFFFALKTTTSWVKSCAHKRLSGTAFAETIRRAIIDLQETQAAFLVTIAIAAIATFRGKEGTGLANIPTVVSWITNDTILRGIVAAGSYPLLLIQLALHAAGKRWLYTLLFVVVNLILVSIMHLPKDIDPSTLLPHFEDAAENLGSCGSHAGPMTFCQRFRQRNTVKNPITQPDLFFFITSRHPQFIYLISGCLVLDWTTVTILKRWNHQPRSDTIIRNLSFITPIYEVFWALLEVATFAMCVLSLVEIKAFWDVLRSIGEGPKSETNINNWGFGQLIAVAVWFPVILKLCCSLVCK</sequence>
<name>A0A8H4C8Z2_COLGL</name>
<keyword evidence="1" id="KW-0812">Transmembrane</keyword>
<gene>
    <name evidence="2" type="ORF">GCG54_00001408</name>
</gene>